<name>A0A5A7QB48_STRAF</name>
<evidence type="ECO:0000313" key="2">
    <source>
        <dbReference type="Proteomes" id="UP000325081"/>
    </source>
</evidence>
<dbReference type="AlphaFoldDB" id="A0A5A7QB48"/>
<sequence>MTSSRPTNATMLATRDVLVLAHTNNRTIDDAPDIHIFLTHPQQDVPEAYENFQKIIEDTIDILRDSRCPLRRERLHFLLGSNAAHSLLVLSQSITQSVDEEMMIKRL</sequence>
<protein>
    <submittedName>
        <fullName evidence="1">Myb-related protein 1</fullName>
    </submittedName>
</protein>
<accession>A0A5A7QB48</accession>
<keyword evidence="2" id="KW-1185">Reference proteome</keyword>
<feature type="non-terminal residue" evidence="1">
    <location>
        <position position="107"/>
    </location>
</feature>
<organism evidence="1 2">
    <name type="scientific">Striga asiatica</name>
    <name type="common">Asiatic witchweed</name>
    <name type="synonym">Buchnera asiatica</name>
    <dbReference type="NCBI Taxonomy" id="4170"/>
    <lineage>
        <taxon>Eukaryota</taxon>
        <taxon>Viridiplantae</taxon>
        <taxon>Streptophyta</taxon>
        <taxon>Embryophyta</taxon>
        <taxon>Tracheophyta</taxon>
        <taxon>Spermatophyta</taxon>
        <taxon>Magnoliopsida</taxon>
        <taxon>eudicotyledons</taxon>
        <taxon>Gunneridae</taxon>
        <taxon>Pentapetalae</taxon>
        <taxon>asterids</taxon>
        <taxon>lamiids</taxon>
        <taxon>Lamiales</taxon>
        <taxon>Orobanchaceae</taxon>
        <taxon>Buchnereae</taxon>
        <taxon>Striga</taxon>
    </lineage>
</organism>
<proteinExistence type="predicted"/>
<evidence type="ECO:0000313" key="1">
    <source>
        <dbReference type="EMBL" id="GER42208.1"/>
    </source>
</evidence>
<comment type="caution">
    <text evidence="1">The sequence shown here is derived from an EMBL/GenBank/DDBJ whole genome shotgun (WGS) entry which is preliminary data.</text>
</comment>
<reference evidence="2" key="1">
    <citation type="journal article" date="2019" name="Curr. Biol.">
        <title>Genome Sequence of Striga asiatica Provides Insight into the Evolution of Plant Parasitism.</title>
        <authorList>
            <person name="Yoshida S."/>
            <person name="Kim S."/>
            <person name="Wafula E.K."/>
            <person name="Tanskanen J."/>
            <person name="Kim Y.M."/>
            <person name="Honaas L."/>
            <person name="Yang Z."/>
            <person name="Spallek T."/>
            <person name="Conn C.E."/>
            <person name="Ichihashi Y."/>
            <person name="Cheong K."/>
            <person name="Cui S."/>
            <person name="Der J.P."/>
            <person name="Gundlach H."/>
            <person name="Jiao Y."/>
            <person name="Hori C."/>
            <person name="Ishida J.K."/>
            <person name="Kasahara H."/>
            <person name="Kiba T."/>
            <person name="Kim M.S."/>
            <person name="Koo N."/>
            <person name="Laohavisit A."/>
            <person name="Lee Y.H."/>
            <person name="Lumba S."/>
            <person name="McCourt P."/>
            <person name="Mortimer J.C."/>
            <person name="Mutuku J.M."/>
            <person name="Nomura T."/>
            <person name="Sasaki-Sekimoto Y."/>
            <person name="Seto Y."/>
            <person name="Wang Y."/>
            <person name="Wakatake T."/>
            <person name="Sakakibara H."/>
            <person name="Demura T."/>
            <person name="Yamaguchi S."/>
            <person name="Yoneyama K."/>
            <person name="Manabe R.I."/>
            <person name="Nelson D.C."/>
            <person name="Schulman A.H."/>
            <person name="Timko M.P."/>
            <person name="dePamphilis C.W."/>
            <person name="Choi D."/>
            <person name="Shirasu K."/>
        </authorList>
    </citation>
    <scope>NUCLEOTIDE SEQUENCE [LARGE SCALE GENOMIC DNA]</scope>
    <source>
        <strain evidence="2">cv. UVA1</strain>
    </source>
</reference>
<dbReference type="EMBL" id="BKCP01006294">
    <property type="protein sequence ID" value="GER42208.1"/>
    <property type="molecule type" value="Genomic_DNA"/>
</dbReference>
<gene>
    <name evidence="1" type="ORF">STAS_18986</name>
</gene>
<dbReference type="Proteomes" id="UP000325081">
    <property type="component" value="Unassembled WGS sequence"/>
</dbReference>